<accession>A0A6A3GXG7</accession>
<organism evidence="1 8">
    <name type="scientific">Phytophthora fragariae</name>
    <dbReference type="NCBI Taxonomy" id="53985"/>
    <lineage>
        <taxon>Eukaryota</taxon>
        <taxon>Sar</taxon>
        <taxon>Stramenopiles</taxon>
        <taxon>Oomycota</taxon>
        <taxon>Peronosporomycetes</taxon>
        <taxon>Peronosporales</taxon>
        <taxon>Peronosporaceae</taxon>
        <taxon>Phytophthora</taxon>
    </lineage>
</organism>
<evidence type="ECO:0000313" key="7">
    <source>
        <dbReference type="Proteomes" id="UP000440367"/>
    </source>
</evidence>
<evidence type="ECO:0000313" key="2">
    <source>
        <dbReference type="EMBL" id="KAE9060367.1"/>
    </source>
</evidence>
<dbReference type="Proteomes" id="UP000440367">
    <property type="component" value="Unassembled WGS sequence"/>
</dbReference>
<protein>
    <submittedName>
        <fullName evidence="1">Uncharacterized protein</fullName>
    </submittedName>
</protein>
<dbReference type="EMBL" id="QXGB01005426">
    <property type="protein sequence ID" value="KAE9163127.1"/>
    <property type="molecule type" value="Genomic_DNA"/>
</dbReference>
<evidence type="ECO:0000313" key="9">
    <source>
        <dbReference type="Proteomes" id="UP000476176"/>
    </source>
</evidence>
<evidence type="ECO:0000313" key="10">
    <source>
        <dbReference type="Proteomes" id="UP000488956"/>
    </source>
</evidence>
<dbReference type="Proteomes" id="UP000488956">
    <property type="component" value="Unassembled WGS sequence"/>
</dbReference>
<dbReference type="EMBL" id="QXFX01005598">
    <property type="protein sequence ID" value="KAE9060367.1"/>
    <property type="molecule type" value="Genomic_DNA"/>
</dbReference>
<dbReference type="Proteomes" id="UP000476176">
    <property type="component" value="Unassembled WGS sequence"/>
</dbReference>
<keyword evidence="6" id="KW-1185">Reference proteome</keyword>
<evidence type="ECO:0000313" key="8">
    <source>
        <dbReference type="Proteomes" id="UP000460718"/>
    </source>
</evidence>
<proteinExistence type="predicted"/>
<evidence type="ECO:0000313" key="3">
    <source>
        <dbReference type="EMBL" id="KAE9163127.1"/>
    </source>
</evidence>
<name>A0A6A3GXG7_9STRA</name>
<evidence type="ECO:0000313" key="4">
    <source>
        <dbReference type="EMBL" id="KAE9164652.1"/>
    </source>
</evidence>
<reference evidence="8 9" key="1">
    <citation type="submission" date="2018-09" db="EMBL/GenBank/DDBJ databases">
        <title>Genomic investigation of the strawberry pathogen Phytophthora fragariae indicates pathogenicity is determined by transcriptional variation in three key races.</title>
        <authorList>
            <person name="Adams T.M."/>
            <person name="Armitage A.D."/>
            <person name="Sobczyk M.K."/>
            <person name="Bates H.J."/>
            <person name="Dunwell J.M."/>
            <person name="Nellist C.F."/>
            <person name="Harrison R.J."/>
        </authorList>
    </citation>
    <scope>NUCLEOTIDE SEQUENCE [LARGE SCALE GENOMIC DNA]</scope>
    <source>
        <strain evidence="5 7">BC-1</strain>
        <strain evidence="4 9">BC-23</strain>
        <strain evidence="3 6">NOV-27</strain>
        <strain evidence="2 10">ONT-3</strain>
        <strain evidence="1 8">SCRP245</strain>
    </source>
</reference>
<dbReference type="AlphaFoldDB" id="A0A6A3GXG7"/>
<feature type="non-terminal residue" evidence="1">
    <location>
        <position position="158"/>
    </location>
</feature>
<dbReference type="Proteomes" id="UP000433483">
    <property type="component" value="Unassembled WGS sequence"/>
</dbReference>
<evidence type="ECO:0000313" key="6">
    <source>
        <dbReference type="Proteomes" id="UP000433483"/>
    </source>
</evidence>
<dbReference type="Proteomes" id="UP000460718">
    <property type="component" value="Unassembled WGS sequence"/>
</dbReference>
<evidence type="ECO:0000313" key="1">
    <source>
        <dbReference type="EMBL" id="KAE8961552.1"/>
    </source>
</evidence>
<dbReference type="EMBL" id="QXFW01005590">
    <property type="protein sequence ID" value="KAE8961552.1"/>
    <property type="molecule type" value="Genomic_DNA"/>
</dbReference>
<evidence type="ECO:0000313" key="5">
    <source>
        <dbReference type="EMBL" id="KAE9167838.1"/>
    </source>
</evidence>
<dbReference type="OrthoDB" id="10580845at2759"/>
<dbReference type="EMBL" id="QXGD01005005">
    <property type="protein sequence ID" value="KAE9167838.1"/>
    <property type="molecule type" value="Genomic_DNA"/>
</dbReference>
<comment type="caution">
    <text evidence="1">The sequence shown here is derived from an EMBL/GenBank/DDBJ whole genome shotgun (WGS) entry which is preliminary data.</text>
</comment>
<dbReference type="EMBL" id="QXGC01005641">
    <property type="protein sequence ID" value="KAE9164652.1"/>
    <property type="molecule type" value="Genomic_DNA"/>
</dbReference>
<sequence>MPRSAIQLPCVKTARLDEGCDGQEPTMRPGEGPSVLRLCDAPPAIPAGANVSSPTFSPSTMATDQVLEQFIQMIAVHQAMMQETACNMQVLMIQQASFQSELIAQATFQCSTFAHELRADYPTKNANSIESCGAMANAVSLLTAAPVGLPGFEPTHSL</sequence>
<gene>
    <name evidence="5" type="ORF">PF002_g30772</name>
    <name evidence="4" type="ORF">PF004_g29756</name>
    <name evidence="3" type="ORF">PF005_g30570</name>
    <name evidence="2" type="ORF">PF010_g30244</name>
    <name evidence="1" type="ORF">PF011_g29709</name>
</gene>